<proteinExistence type="predicted"/>
<keyword evidence="2" id="KW-1185">Reference proteome</keyword>
<organism evidence="1 2">
    <name type="scientific">Acidicapsa dinghuensis</name>
    <dbReference type="NCBI Taxonomy" id="2218256"/>
    <lineage>
        <taxon>Bacteria</taxon>
        <taxon>Pseudomonadati</taxon>
        <taxon>Acidobacteriota</taxon>
        <taxon>Terriglobia</taxon>
        <taxon>Terriglobales</taxon>
        <taxon>Acidobacteriaceae</taxon>
        <taxon>Acidicapsa</taxon>
    </lineage>
</organism>
<dbReference type="Proteomes" id="UP001596091">
    <property type="component" value="Unassembled WGS sequence"/>
</dbReference>
<name>A0ABW1EH58_9BACT</name>
<evidence type="ECO:0000313" key="1">
    <source>
        <dbReference type="EMBL" id="MFC5863433.1"/>
    </source>
</evidence>
<dbReference type="GO" id="GO:0003677">
    <property type="term" value="F:DNA binding"/>
    <property type="evidence" value="ECO:0007669"/>
    <property type="project" value="UniProtKB-KW"/>
</dbReference>
<dbReference type="EMBL" id="JBHSPH010000004">
    <property type="protein sequence ID" value="MFC5863433.1"/>
    <property type="molecule type" value="Genomic_DNA"/>
</dbReference>
<dbReference type="Pfam" id="PF12836">
    <property type="entry name" value="HHH_3"/>
    <property type="match status" value="1"/>
</dbReference>
<gene>
    <name evidence="1" type="ORF">ACFPT7_14100</name>
</gene>
<keyword evidence="1" id="KW-0238">DNA-binding</keyword>
<accession>A0ABW1EH58</accession>
<dbReference type="SUPFAM" id="SSF81585">
    <property type="entry name" value="PsbU/PolX domain-like"/>
    <property type="match status" value="1"/>
</dbReference>
<evidence type="ECO:0000313" key="2">
    <source>
        <dbReference type="Proteomes" id="UP001596091"/>
    </source>
</evidence>
<comment type="caution">
    <text evidence="1">The sequence shown here is derived from an EMBL/GenBank/DDBJ whole genome shotgun (WGS) entry which is preliminary data.</text>
</comment>
<sequence>MKANRVATSLFAFILALFIGVGPALALRTSSAVPPPTPVASASLVDINTATKDQLKALPGIGDVYAQKIIDGRPYAMKTQLKSRGIVPAATYDKIASLIIAKKPAKTGK</sequence>
<dbReference type="Gene3D" id="1.10.150.320">
    <property type="entry name" value="Photosystem II 12 kDa extrinsic protein"/>
    <property type="match status" value="1"/>
</dbReference>
<reference evidence="2" key="1">
    <citation type="journal article" date="2019" name="Int. J. Syst. Evol. Microbiol.">
        <title>The Global Catalogue of Microorganisms (GCM) 10K type strain sequencing project: providing services to taxonomists for standard genome sequencing and annotation.</title>
        <authorList>
            <consortium name="The Broad Institute Genomics Platform"/>
            <consortium name="The Broad Institute Genome Sequencing Center for Infectious Disease"/>
            <person name="Wu L."/>
            <person name="Ma J."/>
        </authorList>
    </citation>
    <scope>NUCLEOTIDE SEQUENCE [LARGE SCALE GENOMIC DNA]</scope>
    <source>
        <strain evidence="2">JCM 4087</strain>
    </source>
</reference>
<dbReference type="RefSeq" id="WP_263341240.1">
    <property type="nucleotide sequence ID" value="NZ_JAGSYH010000007.1"/>
</dbReference>
<protein>
    <submittedName>
        <fullName evidence="1">ComEA family DNA-binding protein</fullName>
    </submittedName>
</protein>